<evidence type="ECO:0000256" key="5">
    <source>
        <dbReference type="SAM" id="MobiDB-lite"/>
    </source>
</evidence>
<comment type="similarity">
    <text evidence="1">Belongs to the KIN17 family.</text>
</comment>
<keyword evidence="8" id="KW-1185">Reference proteome</keyword>
<evidence type="ECO:0000256" key="2">
    <source>
        <dbReference type="ARBA" id="ARBA00022723"/>
    </source>
</evidence>
<dbReference type="STRING" id="71717.A0A4Y7U1D5"/>
<dbReference type="GO" id="GO:0006974">
    <property type="term" value="P:DNA damage response"/>
    <property type="evidence" value="ECO:0007669"/>
    <property type="project" value="TreeGrafter"/>
</dbReference>
<reference evidence="7 8" key="1">
    <citation type="journal article" date="2019" name="Nat. Ecol. Evol.">
        <title>Megaphylogeny resolves global patterns of mushroom evolution.</title>
        <authorList>
            <person name="Varga T."/>
            <person name="Krizsan K."/>
            <person name="Foldi C."/>
            <person name="Dima B."/>
            <person name="Sanchez-Garcia M."/>
            <person name="Sanchez-Ramirez S."/>
            <person name="Szollosi G.J."/>
            <person name="Szarkandi J.G."/>
            <person name="Papp V."/>
            <person name="Albert L."/>
            <person name="Andreopoulos W."/>
            <person name="Angelini C."/>
            <person name="Antonin V."/>
            <person name="Barry K.W."/>
            <person name="Bougher N.L."/>
            <person name="Buchanan P."/>
            <person name="Buyck B."/>
            <person name="Bense V."/>
            <person name="Catcheside P."/>
            <person name="Chovatia M."/>
            <person name="Cooper J."/>
            <person name="Damon W."/>
            <person name="Desjardin D."/>
            <person name="Finy P."/>
            <person name="Geml J."/>
            <person name="Haridas S."/>
            <person name="Hughes K."/>
            <person name="Justo A."/>
            <person name="Karasinski D."/>
            <person name="Kautmanova I."/>
            <person name="Kiss B."/>
            <person name="Kocsube S."/>
            <person name="Kotiranta H."/>
            <person name="LaButti K.M."/>
            <person name="Lechner B.E."/>
            <person name="Liimatainen K."/>
            <person name="Lipzen A."/>
            <person name="Lukacs Z."/>
            <person name="Mihaltcheva S."/>
            <person name="Morgado L.N."/>
            <person name="Niskanen T."/>
            <person name="Noordeloos M.E."/>
            <person name="Ohm R.A."/>
            <person name="Ortiz-Santana B."/>
            <person name="Ovrebo C."/>
            <person name="Racz N."/>
            <person name="Riley R."/>
            <person name="Savchenko A."/>
            <person name="Shiryaev A."/>
            <person name="Soop K."/>
            <person name="Spirin V."/>
            <person name="Szebenyi C."/>
            <person name="Tomsovsky M."/>
            <person name="Tulloss R.E."/>
            <person name="Uehling J."/>
            <person name="Grigoriev I.V."/>
            <person name="Vagvolgyi C."/>
            <person name="Papp T."/>
            <person name="Martin F.M."/>
            <person name="Miettinen O."/>
            <person name="Hibbett D.S."/>
            <person name="Nagy L.G."/>
        </authorList>
    </citation>
    <scope>NUCLEOTIDE SEQUENCE [LARGE SCALE GENOMIC DNA]</scope>
    <source>
        <strain evidence="7 8">FP101781</strain>
    </source>
</reference>
<dbReference type="GO" id="GO:0003690">
    <property type="term" value="F:double-stranded DNA binding"/>
    <property type="evidence" value="ECO:0007669"/>
    <property type="project" value="TreeGrafter"/>
</dbReference>
<dbReference type="Proteomes" id="UP000298030">
    <property type="component" value="Unassembled WGS sequence"/>
</dbReference>
<evidence type="ECO:0000259" key="6">
    <source>
        <dbReference type="SMART" id="SM01253"/>
    </source>
</evidence>
<dbReference type="Pfam" id="PF25095">
    <property type="entry name" value="C2H2-zf_KIN17"/>
    <property type="match status" value="1"/>
</dbReference>
<dbReference type="InterPro" id="IPR038254">
    <property type="entry name" value="KIN17_WH-like_sf"/>
</dbReference>
<protein>
    <recommendedName>
        <fullName evidence="6">DNA/RNA-binding protein Kin17 WH-like domain-containing protein</fullName>
    </recommendedName>
</protein>
<comment type="caution">
    <text evidence="7">The sequence shown here is derived from an EMBL/GenBank/DDBJ whole genome shotgun (WGS) entry which is preliminary data.</text>
</comment>
<evidence type="ECO:0000313" key="7">
    <source>
        <dbReference type="EMBL" id="TEB40084.1"/>
    </source>
</evidence>
<evidence type="ECO:0000256" key="3">
    <source>
        <dbReference type="ARBA" id="ARBA00022771"/>
    </source>
</evidence>
<sequence>MPRAEVGTPKYVANKMKSKGLQRLRWYCQVCEKQCRDENGFKCHAQSESHLRQMLVVGENAGRHIDQFSGQFQSEFVSMLSRRFGTKRVLANRVYQEYIADKSHLHMNATRWVTLTEFAKHLGRTGVARVDETEKGWFIAWIDNSPQALAKQEASIKKERLTMSDEQRERQLIAEQIEKAKVEKGEDADAESPPPDEARELKRDEGVEKVILSFAKPTVAPTAASSTSTSTGLKMNPLRAGGNPLKMGNPLKANPLKRSNVFKQASAGSSSSTVESTNDKKRSMSAAEALILEDQERKKRRL</sequence>
<evidence type="ECO:0000256" key="4">
    <source>
        <dbReference type="ARBA" id="ARBA00022833"/>
    </source>
</evidence>
<dbReference type="InterPro" id="IPR019447">
    <property type="entry name" value="DNA/RNA-bd_Kin17_WH-like_dom"/>
</dbReference>
<keyword evidence="3" id="KW-0863">Zinc-finger</keyword>
<dbReference type="EMBL" id="QPFP01000001">
    <property type="protein sequence ID" value="TEB40084.1"/>
    <property type="molecule type" value="Genomic_DNA"/>
</dbReference>
<dbReference type="OrthoDB" id="10266249at2759"/>
<dbReference type="GO" id="GO:0005634">
    <property type="term" value="C:nucleus"/>
    <property type="evidence" value="ECO:0007669"/>
    <property type="project" value="TreeGrafter"/>
</dbReference>
<dbReference type="GO" id="GO:0006260">
    <property type="term" value="P:DNA replication"/>
    <property type="evidence" value="ECO:0007669"/>
    <property type="project" value="TreeGrafter"/>
</dbReference>
<organism evidence="7 8">
    <name type="scientific">Coprinellus micaceus</name>
    <name type="common">Glistening ink-cap mushroom</name>
    <name type="synonym">Coprinus micaceus</name>
    <dbReference type="NCBI Taxonomy" id="71717"/>
    <lineage>
        <taxon>Eukaryota</taxon>
        <taxon>Fungi</taxon>
        <taxon>Dikarya</taxon>
        <taxon>Basidiomycota</taxon>
        <taxon>Agaricomycotina</taxon>
        <taxon>Agaricomycetes</taxon>
        <taxon>Agaricomycetidae</taxon>
        <taxon>Agaricales</taxon>
        <taxon>Agaricineae</taxon>
        <taxon>Psathyrellaceae</taxon>
        <taxon>Coprinellus</taxon>
    </lineage>
</organism>
<dbReference type="SMART" id="SM01253">
    <property type="entry name" value="Kin17_mid"/>
    <property type="match status" value="1"/>
</dbReference>
<dbReference type="InterPro" id="IPR036236">
    <property type="entry name" value="Znf_C2H2_sf"/>
</dbReference>
<evidence type="ECO:0000256" key="1">
    <source>
        <dbReference type="ARBA" id="ARBA00008517"/>
    </source>
</evidence>
<keyword evidence="2" id="KW-0479">Metal-binding</keyword>
<feature type="domain" description="DNA/RNA-binding protein Kin17 WH-like" evidence="6">
    <location>
        <begin position="52"/>
        <end position="178"/>
    </location>
</feature>
<dbReference type="SUPFAM" id="SSF57667">
    <property type="entry name" value="beta-beta-alpha zinc fingers"/>
    <property type="match status" value="1"/>
</dbReference>
<dbReference type="GO" id="GO:0008270">
    <property type="term" value="F:zinc ion binding"/>
    <property type="evidence" value="ECO:0007669"/>
    <property type="project" value="UniProtKB-KW"/>
</dbReference>
<feature type="region of interest" description="Disordered" evidence="5">
    <location>
        <begin position="218"/>
        <end position="302"/>
    </location>
</feature>
<gene>
    <name evidence="7" type="ORF">FA13DRAFT_1724307</name>
</gene>
<accession>A0A4Y7U1D5</accession>
<evidence type="ECO:0000313" key="8">
    <source>
        <dbReference type="Proteomes" id="UP000298030"/>
    </source>
</evidence>
<proteinExistence type="inferred from homology"/>
<dbReference type="PANTHER" id="PTHR12805">
    <property type="entry name" value="KIN17 KIN, ANTIGENIC DETERMINANT OF RECA PROTEIN HOMOLOG"/>
    <property type="match status" value="1"/>
</dbReference>
<name>A0A4Y7U1D5_COPMI</name>
<feature type="compositionally biased region" description="Low complexity" evidence="5">
    <location>
        <begin position="222"/>
        <end position="231"/>
    </location>
</feature>
<dbReference type="Pfam" id="PF10357">
    <property type="entry name" value="WH_KIN17"/>
    <property type="match status" value="1"/>
</dbReference>
<dbReference type="AlphaFoldDB" id="A0A4Y7U1D5"/>
<dbReference type="PANTHER" id="PTHR12805:SF0">
    <property type="entry name" value="DNA_RNA-BINDING PROTEIN KIN17"/>
    <property type="match status" value="1"/>
</dbReference>
<dbReference type="Gene3D" id="1.10.10.2030">
    <property type="entry name" value="DNA/RNA-binding protein Kin17, conserved domain"/>
    <property type="match status" value="1"/>
</dbReference>
<dbReference type="InterPro" id="IPR037321">
    <property type="entry name" value="KIN17-like"/>
</dbReference>
<keyword evidence="4" id="KW-0862">Zinc</keyword>
<dbReference type="InterPro" id="IPR056767">
    <property type="entry name" value="C2H2-Znf_KIN17"/>
</dbReference>
<feature type="region of interest" description="Disordered" evidence="5">
    <location>
        <begin position="179"/>
        <end position="203"/>
    </location>
</feature>
<dbReference type="FunFam" id="1.10.10.2030:FF:000001">
    <property type="entry name" value="DNA/RNA-binding protein KIN17, putative"/>
    <property type="match status" value="1"/>
</dbReference>